<gene>
    <name evidence="13" type="ORF">JEQ12_000657</name>
</gene>
<evidence type="ECO:0000256" key="10">
    <source>
        <dbReference type="ARBA" id="ARBA00065297"/>
    </source>
</evidence>
<name>A0A836ADR2_SHEEP</name>
<accession>A0A836ADR2</accession>
<dbReference type="SUPFAM" id="SSF103473">
    <property type="entry name" value="MFS general substrate transporter"/>
    <property type="match status" value="1"/>
</dbReference>
<comment type="subcellular location">
    <subcellularLocation>
        <location evidence="3">Cytoplasm</location>
    </subcellularLocation>
    <subcellularLocation>
        <location evidence="2">Lysosome</location>
    </subcellularLocation>
    <subcellularLocation>
        <location evidence="1">Membrane</location>
        <topology evidence="1">Multi-pass membrane protein</topology>
    </subcellularLocation>
</comment>
<comment type="similarity">
    <text evidence="4">Belongs to the LAMTOR5 family.</text>
</comment>
<dbReference type="PANTHER" id="PTHR11360">
    <property type="entry name" value="MONOCARBOXYLATE TRANSPORTER"/>
    <property type="match status" value="1"/>
</dbReference>
<keyword evidence="12" id="KW-1133">Transmembrane helix</keyword>
<feature type="transmembrane region" description="Helical" evidence="12">
    <location>
        <begin position="508"/>
        <end position="527"/>
    </location>
</feature>
<organism evidence="13 14">
    <name type="scientific">Ovis aries</name>
    <name type="common">Sheep</name>
    <dbReference type="NCBI Taxonomy" id="9940"/>
    <lineage>
        <taxon>Eukaryota</taxon>
        <taxon>Metazoa</taxon>
        <taxon>Chordata</taxon>
        <taxon>Craniata</taxon>
        <taxon>Vertebrata</taxon>
        <taxon>Euteleostomi</taxon>
        <taxon>Mammalia</taxon>
        <taxon>Eutheria</taxon>
        <taxon>Laurasiatheria</taxon>
        <taxon>Artiodactyla</taxon>
        <taxon>Ruminantia</taxon>
        <taxon>Pecora</taxon>
        <taxon>Bovidae</taxon>
        <taxon>Caprinae</taxon>
        <taxon>Ovis</taxon>
    </lineage>
</organism>
<dbReference type="EMBL" id="JAEMGP010000001">
    <property type="protein sequence ID" value="KAG5215081.1"/>
    <property type="molecule type" value="Genomic_DNA"/>
</dbReference>
<evidence type="ECO:0000256" key="11">
    <source>
        <dbReference type="SAM" id="MobiDB-lite"/>
    </source>
</evidence>
<proteinExistence type="inferred from homology"/>
<feature type="transmembrane region" description="Helical" evidence="12">
    <location>
        <begin position="108"/>
        <end position="126"/>
    </location>
</feature>
<feature type="region of interest" description="Disordered" evidence="11">
    <location>
        <begin position="330"/>
        <end position="357"/>
    </location>
</feature>
<dbReference type="GO" id="GO:0043066">
    <property type="term" value="P:negative regulation of apoptotic process"/>
    <property type="evidence" value="ECO:0007669"/>
    <property type="project" value="InterPro"/>
</dbReference>
<feature type="transmembrane region" description="Helical" evidence="12">
    <location>
        <begin position="166"/>
        <end position="182"/>
    </location>
</feature>
<comment type="subunit">
    <text evidence="10">Homodimer. Part of the Ragulator complex composed of LAMTOR1, LAMTOR2, LAMTOR3, LAMTOR4 and LAMTOR5. LAMTOR4 and LAMTOR5 form a heterodimer that interacts, through LAMTOR1, with a LAMTOR2, LAMTOR3 heterodimer. The Ragulator complex interacts with both the mTORC1 complex and heterodimers constituted of the Rag GTPases RagA/RRAGA, RagB/RRAGB, RagC/RRAGC and RagD/RRAGD; regulated by amino acid availability. The Ragulator complex interacts with SLC38A9; the probable amino acid sensor. Component of the lysosomal folliculin complex (LFC), composed of FLCN, FNIP1 (or FNIP2), RagA/RRAGA or RagB/RRAGB GDP-bound, RagC/RRAGC or RagD/RRAGD GTP-bound, and Ragulator. Interacts with phosphorylated BIRC5; the resulting complex binds pro-caspase-9, as well as active caspase-9, but much less efficiently. Interacts with SUPV3L1.</text>
</comment>
<dbReference type="FunFam" id="3.30.450.30:FF:000005">
    <property type="entry name" value="Ragulator complex protein LAMTOR5 homolog"/>
    <property type="match status" value="1"/>
</dbReference>
<evidence type="ECO:0000256" key="7">
    <source>
        <dbReference type="ARBA" id="ARBA00023228"/>
    </source>
</evidence>
<feature type="transmembrane region" description="Helical" evidence="12">
    <location>
        <begin position="138"/>
        <end position="159"/>
    </location>
</feature>
<evidence type="ECO:0000256" key="8">
    <source>
        <dbReference type="ARBA" id="ARBA00032692"/>
    </source>
</evidence>
<feature type="transmembrane region" description="Helical" evidence="12">
    <location>
        <begin position="453"/>
        <end position="471"/>
    </location>
</feature>
<evidence type="ECO:0000256" key="5">
    <source>
        <dbReference type="ARBA" id="ARBA00016079"/>
    </source>
</evidence>
<dbReference type="Gene3D" id="3.30.450.30">
    <property type="entry name" value="Dynein light chain 2a, cytoplasmic"/>
    <property type="match status" value="1"/>
</dbReference>
<feature type="compositionally biased region" description="Low complexity" evidence="11">
    <location>
        <begin position="334"/>
        <end position="348"/>
    </location>
</feature>
<sequence length="551" mass="60115">MEATLEQHLEDTMKNPSIVGVLCTDSQGLNLGCRGTLSDEHAGVISVLAQQAAKLTSDPTDIPVVCLESDNGIPRNKCEYCIERKPDLKEGAPPSGEEKDGAGKEGKVNVFVMGMTKTFAIFFVVFQEEFEGTSEQTGWIGSIMSSLRFFAGPLVAVICDITGEKTASSLGAFLVAGGYLISSWATSIPFLCVTMGFLPGLGSAFLYQVAAVVTTKYFKKRLALSTAIARSGMGLTFLLAPFTKVLIDLYDWTGALILLGAITLHLVPSSMLLRPIHIKSKSNSDIKDESSLSPSGPEAACGTETSCCNEIQELAIRDSSMHKERRPGISLTVSQNQSKESNNEQNRNGLSQKTNEETYRKKDTSWSCKQKLFDFSLFKNPFFYIFTWSFLLSQLAYFIPTFHLVARAKTLGINIMDASYLVSVAGIIETVSQIISGWVADQNWIKKYHYHKSYLILCGVTNLLAPLATTFPLLMTYTISFAVFSGGYLALILPVLVDLSGNSTVHSFLGLSSFFAGMAVLSGPPLAEQRLHSYKDLDPNFIVRKNQMGAA</sequence>
<evidence type="ECO:0000256" key="9">
    <source>
        <dbReference type="ARBA" id="ARBA00053820"/>
    </source>
</evidence>
<comment type="function">
    <text evidence="9">As part of the Ragulator complex it is involved in amino acid sensing and activation of mTORC1, a signaling complex promoting cell growth in response to growth factors, energy levels, and amino acids. Activated by amino acids through a mechanism involving the lysosomal V-ATPase, the Ragulator plays a dual role for the small GTPases Rag (RagA/RRAGA, RagB/RRAGB, RagC/RRAGC and/or RagD/RRAGD): it (1) acts as a guanine nucleotide exchange factor (GEF), activating the small GTPases Rag and (2) mediates recruitment of Rag GTPases to the lysosome membrane. Activated Ragulator and Rag GTPases function as a scaffold recruiting mTORC1 to lysosomes where it is in turn activated. When complexed to BIRC5, interferes with apoptosome assembly, preventing recruitment of pro-caspase-9 to oligomerized APAF1, thereby selectively suppressing apoptosis initiated via the mitochondrial/cytochrome c pathway.</text>
</comment>
<feature type="transmembrane region" description="Helical" evidence="12">
    <location>
        <begin position="252"/>
        <end position="273"/>
    </location>
</feature>
<evidence type="ECO:0000313" key="14">
    <source>
        <dbReference type="Proteomes" id="UP000664991"/>
    </source>
</evidence>
<evidence type="ECO:0000256" key="1">
    <source>
        <dbReference type="ARBA" id="ARBA00004141"/>
    </source>
</evidence>
<feature type="transmembrane region" description="Helical" evidence="12">
    <location>
        <begin position="222"/>
        <end position="240"/>
    </location>
</feature>
<keyword evidence="6" id="KW-0963">Cytoplasm</keyword>
<feature type="transmembrane region" description="Helical" evidence="12">
    <location>
        <begin position="188"/>
        <end position="210"/>
    </location>
</feature>
<dbReference type="InterPro" id="IPR011701">
    <property type="entry name" value="MFS"/>
</dbReference>
<evidence type="ECO:0000256" key="2">
    <source>
        <dbReference type="ARBA" id="ARBA00004371"/>
    </source>
</evidence>
<dbReference type="Proteomes" id="UP000664991">
    <property type="component" value="Unassembled WGS sequence"/>
</dbReference>
<dbReference type="PRINTS" id="PR02092">
    <property type="entry name" value="HEPBVIRUSXIP"/>
</dbReference>
<comment type="caution">
    <text evidence="13">The sequence shown here is derived from an EMBL/GenBank/DDBJ whole genome shotgun (WGS) entry which is preliminary data.</text>
</comment>
<dbReference type="AlphaFoldDB" id="A0A836ADR2"/>
<dbReference type="GO" id="GO:0071986">
    <property type="term" value="C:Ragulator complex"/>
    <property type="evidence" value="ECO:0007669"/>
    <property type="project" value="InterPro"/>
</dbReference>
<dbReference type="GO" id="GO:0005764">
    <property type="term" value="C:lysosome"/>
    <property type="evidence" value="ECO:0007669"/>
    <property type="project" value="UniProtKB-SubCell"/>
</dbReference>
<dbReference type="InterPro" id="IPR024135">
    <property type="entry name" value="LAMTOR5"/>
</dbReference>
<evidence type="ECO:0000256" key="12">
    <source>
        <dbReference type="SAM" id="Phobius"/>
    </source>
</evidence>
<dbReference type="GO" id="GO:0008028">
    <property type="term" value="F:monocarboxylic acid transmembrane transporter activity"/>
    <property type="evidence" value="ECO:0007669"/>
    <property type="project" value="TreeGrafter"/>
</dbReference>
<dbReference type="Pfam" id="PF16672">
    <property type="entry name" value="LAMTOR5"/>
    <property type="match status" value="1"/>
</dbReference>
<evidence type="ECO:0000256" key="6">
    <source>
        <dbReference type="ARBA" id="ARBA00022490"/>
    </source>
</evidence>
<feature type="transmembrane region" description="Helical" evidence="12">
    <location>
        <begin position="420"/>
        <end position="441"/>
    </location>
</feature>
<feature type="transmembrane region" description="Helical" evidence="12">
    <location>
        <begin position="381"/>
        <end position="400"/>
    </location>
</feature>
<evidence type="ECO:0000313" key="13">
    <source>
        <dbReference type="EMBL" id="KAG5215081.1"/>
    </source>
</evidence>
<dbReference type="Gene3D" id="1.20.1250.20">
    <property type="entry name" value="MFS general substrate transporter like domains"/>
    <property type="match status" value="2"/>
</dbReference>
<dbReference type="InterPro" id="IPR036259">
    <property type="entry name" value="MFS_trans_sf"/>
</dbReference>
<evidence type="ECO:0000256" key="4">
    <source>
        <dbReference type="ARBA" id="ARBA00007795"/>
    </source>
</evidence>
<evidence type="ECO:0000256" key="3">
    <source>
        <dbReference type="ARBA" id="ARBA00004496"/>
    </source>
</evidence>
<feature type="transmembrane region" description="Helical" evidence="12">
    <location>
        <begin position="477"/>
        <end position="496"/>
    </location>
</feature>
<dbReference type="PANTHER" id="PTHR11360:SF14">
    <property type="entry name" value="MONOCARBOXYLATE TRANSPORTER 5"/>
    <property type="match status" value="1"/>
</dbReference>
<dbReference type="InterPro" id="IPR050327">
    <property type="entry name" value="Proton-linked_MCT"/>
</dbReference>
<protein>
    <recommendedName>
        <fullName evidence="5">Ragulator complex protein LAMTOR5</fullName>
    </recommendedName>
    <alternativeName>
        <fullName evidence="8">Late endosomal/lysosomal adaptor and MAPK and MTOR activator 5</fullName>
    </alternativeName>
</protein>
<keyword evidence="12" id="KW-0472">Membrane</keyword>
<keyword evidence="12" id="KW-0812">Transmembrane</keyword>
<keyword evidence="7" id="KW-0458">Lysosome</keyword>
<reference evidence="13 14" key="1">
    <citation type="submission" date="2020-12" db="EMBL/GenBank/DDBJ databases">
        <title>De novo assembly of Tibetan sheep genome.</title>
        <authorList>
            <person name="Li X."/>
        </authorList>
    </citation>
    <scope>NUCLEOTIDE SEQUENCE [LARGE SCALE GENOMIC DNA]</scope>
    <source>
        <tissue evidence="13">Heart</tissue>
    </source>
</reference>
<dbReference type="Pfam" id="PF07690">
    <property type="entry name" value="MFS_1"/>
    <property type="match status" value="1"/>
</dbReference>